<sequence>MRDIDAVWATITQHAGQTFLTVSGLPFRYIVDGDRLLTDRTSYWIHRSQLKTALDLWPVAGPAALHNVVRGPSYLFALLADRRIMPDY</sequence>
<dbReference type="AlphaFoldDB" id="A0A561VPQ7"/>
<comment type="caution">
    <text evidence="1">The sequence shown here is derived from an EMBL/GenBank/DDBJ whole genome shotgun (WGS) entry which is preliminary data.</text>
</comment>
<proteinExistence type="predicted"/>
<protein>
    <submittedName>
        <fullName evidence="1">Uncharacterized protein</fullName>
    </submittedName>
</protein>
<gene>
    <name evidence="1" type="ORF">FHX75_13658</name>
</gene>
<keyword evidence="2" id="KW-1185">Reference proteome</keyword>
<dbReference type="Proteomes" id="UP000319927">
    <property type="component" value="Unassembled WGS sequence"/>
</dbReference>
<evidence type="ECO:0000313" key="2">
    <source>
        <dbReference type="Proteomes" id="UP000319927"/>
    </source>
</evidence>
<dbReference type="OrthoDB" id="9795921at2"/>
<dbReference type="EMBL" id="VIXA01000003">
    <property type="protein sequence ID" value="TWG13611.1"/>
    <property type="molecule type" value="Genomic_DNA"/>
</dbReference>
<reference evidence="1 2" key="1">
    <citation type="submission" date="2019-06" db="EMBL/GenBank/DDBJ databases">
        <title>Sequencing the genomes of 1000 actinobacteria strains.</title>
        <authorList>
            <person name="Klenk H.-P."/>
        </authorList>
    </citation>
    <scope>NUCLEOTIDE SEQUENCE [LARGE SCALE GENOMIC DNA]</scope>
    <source>
        <strain evidence="1 2">DSM 102131</strain>
    </source>
</reference>
<dbReference type="RefSeq" id="WP_154942600.1">
    <property type="nucleotide sequence ID" value="NZ_VIXA01000003.1"/>
</dbReference>
<accession>A0A561VPQ7</accession>
<organism evidence="1 2">
    <name type="scientific">Micromonospora palomenae</name>
    <dbReference type="NCBI Taxonomy" id="1461247"/>
    <lineage>
        <taxon>Bacteria</taxon>
        <taxon>Bacillati</taxon>
        <taxon>Actinomycetota</taxon>
        <taxon>Actinomycetes</taxon>
        <taxon>Micromonosporales</taxon>
        <taxon>Micromonosporaceae</taxon>
        <taxon>Micromonospora</taxon>
    </lineage>
</organism>
<name>A0A561VPQ7_9ACTN</name>
<evidence type="ECO:0000313" key="1">
    <source>
        <dbReference type="EMBL" id="TWG13611.1"/>
    </source>
</evidence>